<keyword evidence="3" id="KW-1185">Reference proteome</keyword>
<evidence type="ECO:0000313" key="2">
    <source>
        <dbReference type="EMBL" id="KAJ7075809.1"/>
    </source>
</evidence>
<proteinExistence type="predicted"/>
<feature type="region of interest" description="Disordered" evidence="1">
    <location>
        <begin position="29"/>
        <end position="64"/>
    </location>
</feature>
<dbReference type="EMBL" id="JARJCN010000089">
    <property type="protein sequence ID" value="KAJ7075809.1"/>
    <property type="molecule type" value="Genomic_DNA"/>
</dbReference>
<comment type="caution">
    <text evidence="2">The sequence shown here is derived from an EMBL/GenBank/DDBJ whole genome shotgun (WGS) entry which is preliminary data.</text>
</comment>
<feature type="region of interest" description="Disordered" evidence="1">
    <location>
        <begin position="142"/>
        <end position="168"/>
    </location>
</feature>
<sequence>MGCASPRIVARRLYIGAVSIRSSASCRDTAWRDDVGPPASRRRGTPDLLDMGDPNSEIPASSPSLRQHQYRLADYTYNQGDSSENLSDGAYADDLASTLTPLQTSLPISRFSELSHWNGSPPAIAPARVPVPPLLVGMFSEHAPPVSRDTPQTAASNSANSPTLSLFSPTDSGPFNNVFPIDSFWHEYQDAPDSDFANDRLGALNDPTPTFLSGTCDKSLTLPQYDYRPAFELPGTAPDSSQQISFPEIGLLEGSLNNPNAISASDLARSLSSDAAGMARPYGGSDHWSYRQFVSDYDAARMSFSTSAPSASQLPDESDQTISLSVLTLLSKYRSRAWLMGT</sequence>
<protein>
    <submittedName>
        <fullName evidence="2">Uncharacterized protein</fullName>
    </submittedName>
</protein>
<gene>
    <name evidence="2" type="ORF">B0H15DRAFT_615691</name>
</gene>
<organism evidence="2 3">
    <name type="scientific">Mycena belliarum</name>
    <dbReference type="NCBI Taxonomy" id="1033014"/>
    <lineage>
        <taxon>Eukaryota</taxon>
        <taxon>Fungi</taxon>
        <taxon>Dikarya</taxon>
        <taxon>Basidiomycota</taxon>
        <taxon>Agaricomycotina</taxon>
        <taxon>Agaricomycetes</taxon>
        <taxon>Agaricomycetidae</taxon>
        <taxon>Agaricales</taxon>
        <taxon>Marasmiineae</taxon>
        <taxon>Mycenaceae</taxon>
        <taxon>Mycena</taxon>
    </lineage>
</organism>
<name>A0AAD6TS65_9AGAR</name>
<dbReference type="Proteomes" id="UP001222325">
    <property type="component" value="Unassembled WGS sequence"/>
</dbReference>
<evidence type="ECO:0000256" key="1">
    <source>
        <dbReference type="SAM" id="MobiDB-lite"/>
    </source>
</evidence>
<dbReference type="AlphaFoldDB" id="A0AAD6TS65"/>
<reference evidence="2" key="1">
    <citation type="submission" date="2023-03" db="EMBL/GenBank/DDBJ databases">
        <title>Massive genome expansion in bonnet fungi (Mycena s.s.) driven by repeated elements and novel gene families across ecological guilds.</title>
        <authorList>
            <consortium name="Lawrence Berkeley National Laboratory"/>
            <person name="Harder C.B."/>
            <person name="Miyauchi S."/>
            <person name="Viragh M."/>
            <person name="Kuo A."/>
            <person name="Thoen E."/>
            <person name="Andreopoulos B."/>
            <person name="Lu D."/>
            <person name="Skrede I."/>
            <person name="Drula E."/>
            <person name="Henrissat B."/>
            <person name="Morin E."/>
            <person name="Kohler A."/>
            <person name="Barry K."/>
            <person name="LaButti K."/>
            <person name="Morin E."/>
            <person name="Salamov A."/>
            <person name="Lipzen A."/>
            <person name="Mereny Z."/>
            <person name="Hegedus B."/>
            <person name="Baldrian P."/>
            <person name="Stursova M."/>
            <person name="Weitz H."/>
            <person name="Taylor A."/>
            <person name="Grigoriev I.V."/>
            <person name="Nagy L.G."/>
            <person name="Martin F."/>
            <person name="Kauserud H."/>
        </authorList>
    </citation>
    <scope>NUCLEOTIDE SEQUENCE</scope>
    <source>
        <strain evidence="2">CBHHK173m</strain>
    </source>
</reference>
<evidence type="ECO:0000313" key="3">
    <source>
        <dbReference type="Proteomes" id="UP001222325"/>
    </source>
</evidence>
<feature type="compositionally biased region" description="Polar residues" evidence="1">
    <location>
        <begin position="149"/>
        <end position="168"/>
    </location>
</feature>
<accession>A0AAD6TS65</accession>